<evidence type="ECO:0000313" key="1">
    <source>
        <dbReference type="EMBL" id="MFB9677281.1"/>
    </source>
</evidence>
<keyword evidence="2" id="KW-1185">Reference proteome</keyword>
<comment type="caution">
    <text evidence="1">The sequence shown here is derived from an EMBL/GenBank/DDBJ whole genome shotgun (WGS) entry which is preliminary data.</text>
</comment>
<name>A0ABV5TG58_9ACTN</name>
<organism evidence="1 2">
    <name type="scientific">Streptosporangium vulgare</name>
    <dbReference type="NCBI Taxonomy" id="46190"/>
    <lineage>
        <taxon>Bacteria</taxon>
        <taxon>Bacillati</taxon>
        <taxon>Actinomycetota</taxon>
        <taxon>Actinomycetes</taxon>
        <taxon>Streptosporangiales</taxon>
        <taxon>Streptosporangiaceae</taxon>
        <taxon>Streptosporangium</taxon>
    </lineage>
</organism>
<dbReference type="Pfam" id="PF19681">
    <property type="entry name" value="DUF6183"/>
    <property type="match status" value="1"/>
</dbReference>
<gene>
    <name evidence="1" type="ORF">ACFFRH_17520</name>
</gene>
<dbReference type="Proteomes" id="UP001589610">
    <property type="component" value="Unassembled WGS sequence"/>
</dbReference>
<dbReference type="RefSeq" id="WP_344744871.1">
    <property type="nucleotide sequence ID" value="NZ_BAAAWW010000053.1"/>
</dbReference>
<sequence>MSRYVSGGDPHDPALSGVPADVESLADLVRTRYTGDHRLRQIRDLAALLAERRPVHRLLPLLEGLPAELDMWAELVACLMQELVVRRVNLTRVPAAVRCAAALRELGHPLADLPLKRSRGERHISPCDFPWRDRSAFHVPEHPLVEWSSPRLEGEEGGGRRPTPLWEDWLAKVPVCESRTVSTRRDERLIASAVRHWSSTSLAVVIELPRRFDAREVASLWVNAFLPDALRARIALNGRLENLDGVVCELLTAAYCDPLYSERGLRGGYGRVRAWQSVAGLVRAPADASVHRVNELAARWTWLAFGLTGREPYWVDQEIAVGALSPGGNVLSLLIAHDTD</sequence>
<accession>A0ABV5TG58</accession>
<dbReference type="EMBL" id="JBHMBS010000007">
    <property type="protein sequence ID" value="MFB9677281.1"/>
    <property type="molecule type" value="Genomic_DNA"/>
</dbReference>
<proteinExistence type="predicted"/>
<dbReference type="InterPro" id="IPR045756">
    <property type="entry name" value="DUF6183"/>
</dbReference>
<evidence type="ECO:0000313" key="2">
    <source>
        <dbReference type="Proteomes" id="UP001589610"/>
    </source>
</evidence>
<reference evidence="1 2" key="1">
    <citation type="submission" date="2024-09" db="EMBL/GenBank/DDBJ databases">
        <authorList>
            <person name="Sun Q."/>
            <person name="Mori K."/>
        </authorList>
    </citation>
    <scope>NUCLEOTIDE SEQUENCE [LARGE SCALE GENOMIC DNA]</scope>
    <source>
        <strain evidence="1 2">JCM 3028</strain>
    </source>
</reference>
<protein>
    <submittedName>
        <fullName evidence="1">DUF6183 family protein</fullName>
    </submittedName>
</protein>